<dbReference type="RefSeq" id="XP_053022268.1">
    <property type="nucleotide sequence ID" value="XM_053171048.1"/>
</dbReference>
<evidence type="ECO:0000313" key="1">
    <source>
        <dbReference type="EMBL" id="WAQ86713.1"/>
    </source>
</evidence>
<dbReference type="GeneID" id="77811943"/>
<reference evidence="1" key="1">
    <citation type="submission" date="2022-10" db="EMBL/GenBank/DDBJ databases">
        <title>Puccinia triticina Genome sequencing and assembly.</title>
        <authorList>
            <person name="Li C."/>
        </authorList>
    </citation>
    <scope>NUCLEOTIDE SEQUENCE</scope>
    <source>
        <strain evidence="1">Pt15</strain>
    </source>
</reference>
<sequence length="83" mass="8869">MGQSLPAQMQHSRLTRGTLTNHASCHLSAFPFDTGYPSKGPLDESGALPPTVSLKLCHTIIPTLSRAATCLVLYDVCQGDVDE</sequence>
<proteinExistence type="predicted"/>
<dbReference type="EMBL" id="CP110427">
    <property type="protein sequence ID" value="WAQ86713.1"/>
    <property type="molecule type" value="Genomic_DNA"/>
</dbReference>
<gene>
    <name evidence="1" type="ORF">PtA15_7A441</name>
</gene>
<dbReference type="Proteomes" id="UP001164743">
    <property type="component" value="Chromosome 7A"/>
</dbReference>
<name>A0ABY7CQW6_9BASI</name>
<accession>A0ABY7CQW6</accession>
<evidence type="ECO:0000313" key="2">
    <source>
        <dbReference type="Proteomes" id="UP001164743"/>
    </source>
</evidence>
<keyword evidence="2" id="KW-1185">Reference proteome</keyword>
<protein>
    <submittedName>
        <fullName evidence="1">Uncharacterized protein</fullName>
    </submittedName>
</protein>
<organism evidence="1 2">
    <name type="scientific">Puccinia triticina</name>
    <dbReference type="NCBI Taxonomy" id="208348"/>
    <lineage>
        <taxon>Eukaryota</taxon>
        <taxon>Fungi</taxon>
        <taxon>Dikarya</taxon>
        <taxon>Basidiomycota</taxon>
        <taxon>Pucciniomycotina</taxon>
        <taxon>Pucciniomycetes</taxon>
        <taxon>Pucciniales</taxon>
        <taxon>Pucciniaceae</taxon>
        <taxon>Puccinia</taxon>
    </lineage>
</organism>